<evidence type="ECO:0000313" key="1">
    <source>
        <dbReference type="Proteomes" id="UP000095283"/>
    </source>
</evidence>
<dbReference type="Proteomes" id="UP000095283">
    <property type="component" value="Unplaced"/>
</dbReference>
<keyword evidence="1" id="KW-1185">Reference proteome</keyword>
<protein>
    <submittedName>
        <fullName evidence="2">Uncharacterized protein</fullName>
    </submittedName>
</protein>
<dbReference type="AlphaFoldDB" id="A0A1I7XCW7"/>
<proteinExistence type="predicted"/>
<reference evidence="2" key="1">
    <citation type="submission" date="2016-11" db="UniProtKB">
        <authorList>
            <consortium name="WormBaseParasite"/>
        </authorList>
    </citation>
    <scope>IDENTIFICATION</scope>
</reference>
<name>A0A1I7XCW7_HETBA</name>
<dbReference type="WBParaSite" id="Hba_15200">
    <property type="protein sequence ID" value="Hba_15200"/>
    <property type="gene ID" value="Hba_15200"/>
</dbReference>
<organism evidence="1 2">
    <name type="scientific">Heterorhabditis bacteriophora</name>
    <name type="common">Entomopathogenic nematode worm</name>
    <dbReference type="NCBI Taxonomy" id="37862"/>
    <lineage>
        <taxon>Eukaryota</taxon>
        <taxon>Metazoa</taxon>
        <taxon>Ecdysozoa</taxon>
        <taxon>Nematoda</taxon>
        <taxon>Chromadorea</taxon>
        <taxon>Rhabditida</taxon>
        <taxon>Rhabditina</taxon>
        <taxon>Rhabditomorpha</taxon>
        <taxon>Strongyloidea</taxon>
        <taxon>Heterorhabditidae</taxon>
        <taxon>Heterorhabditis</taxon>
    </lineage>
</organism>
<accession>A0A1I7XCW7</accession>
<evidence type="ECO:0000313" key="2">
    <source>
        <dbReference type="WBParaSite" id="Hba_15200"/>
    </source>
</evidence>
<sequence>MKEANFTVSAMHGDMEQKEREQIMKVGIFIKLLVHIFT</sequence>